<reference evidence="3" key="1">
    <citation type="journal article" date="2009" name="J. Bacteriol.">
        <title>Complete genome sequence of Erythrobacter litoralis HTCC2594.</title>
        <authorList>
            <person name="Oh H.M."/>
            <person name="Giovannoni S.J."/>
            <person name="Ferriera S."/>
            <person name="Johnson J."/>
            <person name="Cho J.C."/>
        </authorList>
    </citation>
    <scope>NUCLEOTIDE SEQUENCE [LARGE SCALE GENOMIC DNA]</scope>
    <source>
        <strain evidence="3">HTCC2594</strain>
    </source>
</reference>
<evidence type="ECO:0000259" key="1">
    <source>
        <dbReference type="Pfam" id="PF07238"/>
    </source>
</evidence>
<feature type="domain" description="PilZ" evidence="1">
    <location>
        <begin position="113"/>
        <end position="186"/>
    </location>
</feature>
<dbReference type="Pfam" id="PF07238">
    <property type="entry name" value="PilZ"/>
    <property type="match status" value="2"/>
</dbReference>
<dbReference type="KEGG" id="eli:ELI_12470"/>
<dbReference type="HOGENOM" id="CLU_1314362_0_0_5"/>
<gene>
    <name evidence="2" type="ordered locus">ELI_12470</name>
</gene>
<keyword evidence="3" id="KW-1185">Reference proteome</keyword>
<protein>
    <recommendedName>
        <fullName evidence="1">PilZ domain-containing protein</fullName>
    </recommendedName>
</protein>
<feature type="domain" description="PilZ" evidence="1">
    <location>
        <begin position="20"/>
        <end position="100"/>
    </location>
</feature>
<organism evidence="2 3">
    <name type="scientific">Erythrobacter litoralis (strain HTCC2594)</name>
    <dbReference type="NCBI Taxonomy" id="314225"/>
    <lineage>
        <taxon>Bacteria</taxon>
        <taxon>Pseudomonadati</taxon>
        <taxon>Pseudomonadota</taxon>
        <taxon>Alphaproteobacteria</taxon>
        <taxon>Sphingomonadales</taxon>
        <taxon>Erythrobacteraceae</taxon>
        <taxon>Erythrobacter/Porphyrobacter group</taxon>
        <taxon>Erythrobacter</taxon>
    </lineage>
</organism>
<dbReference type="InterPro" id="IPR009875">
    <property type="entry name" value="PilZ_domain"/>
</dbReference>
<dbReference type="RefSeq" id="WP_011415408.1">
    <property type="nucleotide sequence ID" value="NC_007722.1"/>
</dbReference>
<dbReference type="OrthoDB" id="7929489at2"/>
<dbReference type="Gene3D" id="2.40.10.220">
    <property type="entry name" value="predicted glycosyltransferase like domains"/>
    <property type="match status" value="1"/>
</dbReference>
<dbReference type="EMBL" id="CP000157">
    <property type="protein sequence ID" value="ABC64586.1"/>
    <property type="molecule type" value="Genomic_DNA"/>
</dbReference>
<name>Q2N6V5_ERYLH</name>
<proteinExistence type="predicted"/>
<dbReference type="STRING" id="314225.ELI_12470"/>
<evidence type="ECO:0000313" key="3">
    <source>
        <dbReference type="Proteomes" id="UP000008808"/>
    </source>
</evidence>
<accession>Q2N6V5</accession>
<dbReference type="Proteomes" id="UP000008808">
    <property type="component" value="Chromosome"/>
</dbReference>
<sequence length="207" mass="23159">MMVASNSQPLALNDSAEPAEQRAAPRYTLMLRQARLLTAQGQFLCVVRDISQTGVRVKIFHPLPACTDVRLEIIEARPIPLEQVWANDEEAGFRFAGPIDLAAFLAHDPQFPRRQFRVDLDVPIQVSSGLVRVEATSINISQQGACIRSPASFARFQLVKMESEILPTVHAKVLWRQGKVHGLVFEDTFTFREFAMALGRLHGLPRS</sequence>
<evidence type="ECO:0000313" key="2">
    <source>
        <dbReference type="EMBL" id="ABC64586.1"/>
    </source>
</evidence>
<dbReference type="GO" id="GO:0035438">
    <property type="term" value="F:cyclic-di-GMP binding"/>
    <property type="evidence" value="ECO:0007669"/>
    <property type="project" value="InterPro"/>
</dbReference>
<dbReference type="SUPFAM" id="SSF141371">
    <property type="entry name" value="PilZ domain-like"/>
    <property type="match status" value="2"/>
</dbReference>
<dbReference type="AlphaFoldDB" id="Q2N6V5"/>